<accession>A0A0A9DGH6</accession>
<dbReference type="PANTHER" id="PTHR30231">
    <property type="entry name" value="DNA POLYMERASE III SUBUNIT EPSILON"/>
    <property type="match status" value="1"/>
</dbReference>
<proteinExistence type="predicted"/>
<dbReference type="GO" id="GO:0008408">
    <property type="term" value="F:3'-5' exonuclease activity"/>
    <property type="evidence" value="ECO:0007669"/>
    <property type="project" value="TreeGrafter"/>
</dbReference>
<evidence type="ECO:0000313" key="4">
    <source>
        <dbReference type="EMBL" id="JAD87654.1"/>
    </source>
</evidence>
<protein>
    <submittedName>
        <fullName evidence="4">Uncharacterized protein</fullName>
    </submittedName>
</protein>
<organism evidence="4">
    <name type="scientific">Arundo donax</name>
    <name type="common">Giant reed</name>
    <name type="synonym">Donax arundinaceus</name>
    <dbReference type="NCBI Taxonomy" id="35708"/>
    <lineage>
        <taxon>Eukaryota</taxon>
        <taxon>Viridiplantae</taxon>
        <taxon>Streptophyta</taxon>
        <taxon>Embryophyta</taxon>
        <taxon>Tracheophyta</taxon>
        <taxon>Spermatophyta</taxon>
        <taxon>Magnoliopsida</taxon>
        <taxon>Liliopsida</taxon>
        <taxon>Poales</taxon>
        <taxon>Poaceae</taxon>
        <taxon>PACMAD clade</taxon>
        <taxon>Arundinoideae</taxon>
        <taxon>Arundineae</taxon>
        <taxon>Arundo</taxon>
    </lineage>
</organism>
<sequence length="205" mass="23209">MKTIMHMHPSSTGYSEFVEPDDVSTECIKISLPLLHQFRPRTLIQHKDIPLQICCSGLKVRFGVRPTFLSNSGRPKLNIVVDIPENLGKVLQFCDDLAQRSSPESHDTSEWRPLIKKYGNVNRPTVRLNIPTVISGDTAIYSTDIQKKERNGTVQELVFSKIDAAELNSLIRGQLVDAFFSLEMYDYQQNAGIRLVANRLVIHSE</sequence>
<evidence type="ECO:0000256" key="3">
    <source>
        <dbReference type="ARBA" id="ARBA00022839"/>
    </source>
</evidence>
<keyword evidence="1" id="KW-0540">Nuclease</keyword>
<evidence type="ECO:0000256" key="1">
    <source>
        <dbReference type="ARBA" id="ARBA00022722"/>
    </source>
</evidence>
<reference evidence="4" key="1">
    <citation type="submission" date="2014-09" db="EMBL/GenBank/DDBJ databases">
        <authorList>
            <person name="Magalhaes I.L.F."/>
            <person name="Oliveira U."/>
            <person name="Santos F.R."/>
            <person name="Vidigal T.H.D.A."/>
            <person name="Brescovit A.D."/>
            <person name="Santos A.J."/>
        </authorList>
    </citation>
    <scope>NUCLEOTIDE SEQUENCE</scope>
    <source>
        <tissue evidence="4">Shoot tissue taken approximately 20 cm above the soil surface</tissue>
    </source>
</reference>
<dbReference type="EMBL" id="GBRH01210241">
    <property type="protein sequence ID" value="JAD87654.1"/>
    <property type="molecule type" value="Transcribed_RNA"/>
</dbReference>
<reference evidence="4" key="2">
    <citation type="journal article" date="2015" name="Data Brief">
        <title>Shoot transcriptome of the giant reed, Arundo donax.</title>
        <authorList>
            <person name="Barrero R.A."/>
            <person name="Guerrero F.D."/>
            <person name="Moolhuijzen P."/>
            <person name="Goolsby J.A."/>
            <person name="Tidwell J."/>
            <person name="Bellgard S.E."/>
            <person name="Bellgard M.I."/>
        </authorList>
    </citation>
    <scope>NUCLEOTIDE SEQUENCE</scope>
    <source>
        <tissue evidence="4">Shoot tissue taken approximately 20 cm above the soil surface</tissue>
    </source>
</reference>
<keyword evidence="2" id="KW-0378">Hydrolase</keyword>
<keyword evidence="3" id="KW-0269">Exonuclease</keyword>
<name>A0A0A9DGH6_ARUDO</name>
<dbReference type="AlphaFoldDB" id="A0A0A9DGH6"/>
<evidence type="ECO:0000256" key="2">
    <source>
        <dbReference type="ARBA" id="ARBA00022801"/>
    </source>
</evidence>
<dbReference type="PANTHER" id="PTHR30231:SF4">
    <property type="entry name" value="PROTEIN NEN2"/>
    <property type="match status" value="1"/>
</dbReference>